<dbReference type="RefSeq" id="WP_013810862.1">
    <property type="nucleotide sequence ID" value="NC_015565.1"/>
</dbReference>
<reference evidence="1 2" key="1">
    <citation type="submission" date="2011-05" db="EMBL/GenBank/DDBJ databases">
        <title>Complete sequence of Desulfotomaculum carboxydivorans CO-1-SRB.</title>
        <authorList>
            <consortium name="US DOE Joint Genome Institute"/>
            <person name="Lucas S."/>
            <person name="Han J."/>
            <person name="Lapidus A."/>
            <person name="Cheng J.-F."/>
            <person name="Goodwin L."/>
            <person name="Pitluck S."/>
            <person name="Peters L."/>
            <person name="Mikhailova N."/>
            <person name="Lu M."/>
            <person name="Han C."/>
            <person name="Tapia R."/>
            <person name="Land M."/>
            <person name="Hauser L."/>
            <person name="Kyrpides N."/>
            <person name="Ivanova N."/>
            <person name="Pagani I."/>
            <person name="Stams A."/>
            <person name="Plugge C."/>
            <person name="Muyzer G."/>
            <person name="Kuever J."/>
            <person name="Parshina S."/>
            <person name="Ivanova A."/>
            <person name="Nazina T."/>
            <person name="Woyke T."/>
        </authorList>
    </citation>
    <scope>NUCLEOTIDE SEQUENCE [LARGE SCALE GENOMIC DNA]</scope>
    <source>
        <strain evidence="2">DSM 14880 / VKM B-2319 / CO-1-SRB</strain>
    </source>
</reference>
<dbReference type="Proteomes" id="UP000009226">
    <property type="component" value="Chromosome"/>
</dbReference>
<dbReference type="Pfam" id="PF05635">
    <property type="entry name" value="23S_rRNA_IVP"/>
    <property type="match status" value="1"/>
</dbReference>
<sequence length="122" mass="14271">MSYKDLEVYNKGYKLAIKIHQVTMIFPRHELYEIGSQLRRAAVSIPLNVAEGHGRSIHVKDFRKFLINALGSCNEVLVLLEMIRDLGYIEKDDYQNLYQEYNHLGKQINKLVQTLKNTYRNA</sequence>
<dbReference type="InterPro" id="IPR036583">
    <property type="entry name" value="23S_rRNA_IVS_sf"/>
</dbReference>
<keyword evidence="2" id="KW-1185">Reference proteome</keyword>
<dbReference type="Gene3D" id="1.20.1440.60">
    <property type="entry name" value="23S rRNA-intervening sequence"/>
    <property type="match status" value="1"/>
</dbReference>
<dbReference type="InterPro" id="IPR012657">
    <property type="entry name" value="23S_rRNA-intervening_sequence"/>
</dbReference>
<gene>
    <name evidence="1" type="ordered locus">Desca_2639</name>
</gene>
<evidence type="ECO:0000313" key="1">
    <source>
        <dbReference type="EMBL" id="AEF95457.1"/>
    </source>
</evidence>
<dbReference type="KEGG" id="dca:Desca_2639"/>
<accession>F6B5M5</accession>
<dbReference type="GO" id="GO:0005840">
    <property type="term" value="C:ribosome"/>
    <property type="evidence" value="ECO:0007669"/>
    <property type="project" value="UniProtKB-KW"/>
</dbReference>
<organism evidence="1 2">
    <name type="scientific">Desulfotomaculum nigrificans (strain DSM 14880 / VKM B-2319 / CO-1-SRB)</name>
    <name type="common">Desulfotomaculum carboxydivorans</name>
    <dbReference type="NCBI Taxonomy" id="868595"/>
    <lineage>
        <taxon>Bacteria</taxon>
        <taxon>Bacillati</taxon>
        <taxon>Bacillota</taxon>
        <taxon>Clostridia</taxon>
        <taxon>Eubacteriales</taxon>
        <taxon>Desulfotomaculaceae</taxon>
        <taxon>Desulfotomaculum</taxon>
    </lineage>
</organism>
<keyword evidence="1" id="KW-0687">Ribonucleoprotein</keyword>
<dbReference type="STRING" id="868595.Desca_2639"/>
<dbReference type="eggNOG" id="ENOG5032YWC">
    <property type="taxonomic scope" value="Bacteria"/>
</dbReference>
<protein>
    <submittedName>
        <fullName evidence="1">S23 ribosomal protein</fullName>
    </submittedName>
</protein>
<name>F6B5M5_DESCC</name>
<dbReference type="CDD" id="cd16377">
    <property type="entry name" value="23S_rRNA_IVP_like"/>
    <property type="match status" value="1"/>
</dbReference>
<dbReference type="SUPFAM" id="SSF158446">
    <property type="entry name" value="IVS-encoded protein-like"/>
    <property type="match status" value="1"/>
</dbReference>
<proteinExistence type="predicted"/>
<evidence type="ECO:0000313" key="2">
    <source>
        <dbReference type="Proteomes" id="UP000009226"/>
    </source>
</evidence>
<keyword evidence="1" id="KW-0689">Ribosomal protein</keyword>
<dbReference type="PANTHER" id="PTHR38471">
    <property type="entry name" value="FOUR HELIX BUNDLE PROTEIN"/>
    <property type="match status" value="1"/>
</dbReference>
<dbReference type="EMBL" id="CP002736">
    <property type="protein sequence ID" value="AEF95457.1"/>
    <property type="molecule type" value="Genomic_DNA"/>
</dbReference>
<dbReference type="AlphaFoldDB" id="F6B5M5"/>
<dbReference type="HOGENOM" id="CLU_129874_0_7_9"/>
<dbReference type="NCBIfam" id="TIGR02436">
    <property type="entry name" value="four helix bundle protein"/>
    <property type="match status" value="1"/>
</dbReference>
<dbReference type="PANTHER" id="PTHR38471:SF2">
    <property type="entry name" value="FOUR HELIX BUNDLE PROTEIN"/>
    <property type="match status" value="1"/>
</dbReference>